<dbReference type="RefSeq" id="WP_140648840.1">
    <property type="nucleotide sequence ID" value="NZ_RCZB01000003.1"/>
</dbReference>
<dbReference type="Pfam" id="PF10027">
    <property type="entry name" value="DUF2269"/>
    <property type="match status" value="1"/>
</dbReference>
<feature type="transmembrane region" description="Helical" evidence="1">
    <location>
        <begin position="81"/>
        <end position="103"/>
    </location>
</feature>
<accession>A0A502CHJ3</accession>
<feature type="transmembrane region" description="Helical" evidence="1">
    <location>
        <begin position="131"/>
        <end position="151"/>
    </location>
</feature>
<keyword evidence="1" id="KW-0472">Membrane</keyword>
<keyword evidence="1" id="KW-0812">Transmembrane</keyword>
<proteinExistence type="predicted"/>
<dbReference type="EMBL" id="RCZO01000001">
    <property type="protein sequence ID" value="TPG11519.1"/>
    <property type="molecule type" value="Genomic_DNA"/>
</dbReference>
<organism evidence="2 3">
    <name type="scientific">Rhodanobacter glycinis</name>
    <dbReference type="NCBI Taxonomy" id="582702"/>
    <lineage>
        <taxon>Bacteria</taxon>
        <taxon>Pseudomonadati</taxon>
        <taxon>Pseudomonadota</taxon>
        <taxon>Gammaproteobacteria</taxon>
        <taxon>Lysobacterales</taxon>
        <taxon>Rhodanobacteraceae</taxon>
        <taxon>Rhodanobacter</taxon>
    </lineage>
</organism>
<protein>
    <submittedName>
        <fullName evidence="2">DUF2269 domain-containing protein</fullName>
    </submittedName>
</protein>
<dbReference type="OrthoDB" id="9786302at2"/>
<dbReference type="InterPro" id="IPR018729">
    <property type="entry name" value="DUF2269_transmembrane"/>
</dbReference>
<dbReference type="Proteomes" id="UP000319486">
    <property type="component" value="Unassembled WGS sequence"/>
</dbReference>
<feature type="transmembrane region" description="Helical" evidence="1">
    <location>
        <begin position="12"/>
        <end position="32"/>
    </location>
</feature>
<keyword evidence="3" id="KW-1185">Reference proteome</keyword>
<keyword evidence="1" id="KW-1133">Transmembrane helix</keyword>
<evidence type="ECO:0000313" key="2">
    <source>
        <dbReference type="EMBL" id="TPG11519.1"/>
    </source>
</evidence>
<name>A0A502CHJ3_9GAMM</name>
<evidence type="ECO:0000313" key="3">
    <source>
        <dbReference type="Proteomes" id="UP000319486"/>
    </source>
</evidence>
<dbReference type="AlphaFoldDB" id="A0A502CHJ3"/>
<feature type="transmembrane region" description="Helical" evidence="1">
    <location>
        <begin position="53"/>
        <end position="75"/>
    </location>
</feature>
<gene>
    <name evidence="2" type="ORF">EAH88_03135</name>
</gene>
<evidence type="ECO:0000256" key="1">
    <source>
        <dbReference type="SAM" id="Phobius"/>
    </source>
</evidence>
<reference evidence="2 3" key="1">
    <citation type="journal article" date="2019" name="Environ. Microbiol.">
        <title>Species interactions and distinct microbial communities in high Arctic permafrost affected cryosols are associated with the CH4 and CO2 gas fluxes.</title>
        <authorList>
            <person name="Altshuler I."/>
            <person name="Hamel J."/>
            <person name="Turney S."/>
            <person name="Magnuson E."/>
            <person name="Levesque R."/>
            <person name="Greer C."/>
            <person name="Whyte L.G."/>
        </authorList>
    </citation>
    <scope>NUCLEOTIDE SEQUENCE [LARGE SCALE GENOMIC DNA]</scope>
    <source>
        <strain evidence="2 3">S13Y</strain>
    </source>
</reference>
<comment type="caution">
    <text evidence="2">The sequence shown here is derived from an EMBL/GenBank/DDBJ whole genome shotgun (WGS) entry which is preliminary data.</text>
</comment>
<sequence length="158" mass="17610">MNTYALLKTVHILSSTLLFGTGLGTAFFMWFTHRTGQVAAIATAARLTVRADFLFTTPAVIVQPLSGFLLMRLMGFDLHAHWLQASIALYALAGTCWLPVVWLQWRACKLAGTALREGTPLPSAYHRCMQIWFALGWPAFLAVIAIFWLMVAKPPLWS</sequence>